<organism evidence="1 2">
    <name type="scientific">Mycena pura</name>
    <dbReference type="NCBI Taxonomy" id="153505"/>
    <lineage>
        <taxon>Eukaryota</taxon>
        <taxon>Fungi</taxon>
        <taxon>Dikarya</taxon>
        <taxon>Basidiomycota</taxon>
        <taxon>Agaricomycotina</taxon>
        <taxon>Agaricomycetes</taxon>
        <taxon>Agaricomycetidae</taxon>
        <taxon>Agaricales</taxon>
        <taxon>Marasmiineae</taxon>
        <taxon>Mycenaceae</taxon>
        <taxon>Mycena</taxon>
    </lineage>
</organism>
<accession>A0AAD6VRY2</accession>
<name>A0AAD6VRY2_9AGAR</name>
<dbReference type="Proteomes" id="UP001219525">
    <property type="component" value="Unassembled WGS sequence"/>
</dbReference>
<reference evidence="1" key="1">
    <citation type="submission" date="2023-03" db="EMBL/GenBank/DDBJ databases">
        <title>Massive genome expansion in bonnet fungi (Mycena s.s.) driven by repeated elements and novel gene families across ecological guilds.</title>
        <authorList>
            <consortium name="Lawrence Berkeley National Laboratory"/>
            <person name="Harder C.B."/>
            <person name="Miyauchi S."/>
            <person name="Viragh M."/>
            <person name="Kuo A."/>
            <person name="Thoen E."/>
            <person name="Andreopoulos B."/>
            <person name="Lu D."/>
            <person name="Skrede I."/>
            <person name="Drula E."/>
            <person name="Henrissat B."/>
            <person name="Morin E."/>
            <person name="Kohler A."/>
            <person name="Barry K."/>
            <person name="LaButti K."/>
            <person name="Morin E."/>
            <person name="Salamov A."/>
            <person name="Lipzen A."/>
            <person name="Mereny Z."/>
            <person name="Hegedus B."/>
            <person name="Baldrian P."/>
            <person name="Stursova M."/>
            <person name="Weitz H."/>
            <person name="Taylor A."/>
            <person name="Grigoriev I.V."/>
            <person name="Nagy L.G."/>
            <person name="Martin F."/>
            <person name="Kauserud H."/>
        </authorList>
    </citation>
    <scope>NUCLEOTIDE SEQUENCE</scope>
    <source>
        <strain evidence="1">9144</strain>
    </source>
</reference>
<protein>
    <submittedName>
        <fullName evidence="1">Uncharacterized protein</fullName>
    </submittedName>
</protein>
<proteinExistence type="predicted"/>
<dbReference type="SUPFAM" id="SSF52047">
    <property type="entry name" value="RNI-like"/>
    <property type="match status" value="1"/>
</dbReference>
<evidence type="ECO:0000313" key="1">
    <source>
        <dbReference type="EMBL" id="KAJ7220864.1"/>
    </source>
</evidence>
<comment type="caution">
    <text evidence="1">The sequence shown here is derived from an EMBL/GenBank/DDBJ whole genome shotgun (WGS) entry which is preliminary data.</text>
</comment>
<sequence>MRADLLAPVLPPDLERQILQIYAYSRPVVIPKLMLVAWRVKEWVEPLLYRTIIISGNPPIEGYPSFTSDIVKAAIQSKPPEFFRNSVRNVLLHVFDLGLVHLVLSVCTGVENLWAPFTVRGLFDQPPCPMPPLKHLYTTCLSLLPHISGAHPLFAQLTHLELIGSPNEGELEQWAAKLPLLPQLTHLSFDEEDFLPICPALLQQCKLLVVLACLDGKPLIGATTHIYEEELSKDPRFAVLVSQWFRDWQLGVHNGDDYWRRAEQFIATRRILGDRHFLAQRQSKNIDAKIYEVPDEIEHI</sequence>
<evidence type="ECO:0000313" key="2">
    <source>
        <dbReference type="Proteomes" id="UP001219525"/>
    </source>
</evidence>
<keyword evidence="2" id="KW-1185">Reference proteome</keyword>
<dbReference type="EMBL" id="JARJCW010000009">
    <property type="protein sequence ID" value="KAJ7220864.1"/>
    <property type="molecule type" value="Genomic_DNA"/>
</dbReference>
<dbReference type="AlphaFoldDB" id="A0AAD6VRY2"/>
<gene>
    <name evidence="1" type="ORF">GGX14DRAFT_676261</name>
</gene>